<feature type="domain" description="Peptidase S33 tripeptidyl aminopeptidase-like C-terminal" evidence="6">
    <location>
        <begin position="408"/>
        <end position="511"/>
    </location>
</feature>
<proteinExistence type="inferred from homology"/>
<keyword evidence="2" id="KW-0732">Signal</keyword>
<protein>
    <submittedName>
        <fullName evidence="7">Alpha/beta fold hydrolase</fullName>
    </submittedName>
</protein>
<evidence type="ECO:0000256" key="2">
    <source>
        <dbReference type="ARBA" id="ARBA00022729"/>
    </source>
</evidence>
<dbReference type="Pfam" id="PF08386">
    <property type="entry name" value="Abhydrolase_4"/>
    <property type="match status" value="1"/>
</dbReference>
<gene>
    <name evidence="7" type="ORF">NI17_017020</name>
</gene>
<dbReference type="AlphaFoldDB" id="A0AA97LUX7"/>
<evidence type="ECO:0000259" key="5">
    <source>
        <dbReference type="Pfam" id="PF00561"/>
    </source>
</evidence>
<dbReference type="PROSITE" id="PS51257">
    <property type="entry name" value="PROKAR_LIPOPROTEIN"/>
    <property type="match status" value="1"/>
</dbReference>
<dbReference type="GO" id="GO:0016787">
    <property type="term" value="F:hydrolase activity"/>
    <property type="evidence" value="ECO:0007669"/>
    <property type="project" value="UniProtKB-KW"/>
</dbReference>
<accession>A0AA97LUX7</accession>
<keyword evidence="3 7" id="KW-0378">Hydrolase</keyword>
<dbReference type="SUPFAM" id="SSF53474">
    <property type="entry name" value="alpha/beta-Hydrolases"/>
    <property type="match status" value="1"/>
</dbReference>
<dbReference type="Proteomes" id="UP000265719">
    <property type="component" value="Chromosome"/>
</dbReference>
<feature type="region of interest" description="Disordered" evidence="4">
    <location>
        <begin position="504"/>
        <end position="527"/>
    </location>
</feature>
<evidence type="ECO:0000256" key="3">
    <source>
        <dbReference type="ARBA" id="ARBA00022801"/>
    </source>
</evidence>
<dbReference type="PANTHER" id="PTHR43248">
    <property type="entry name" value="2-SUCCINYL-6-HYDROXY-2,4-CYCLOHEXADIENE-1-CARBOXYLATE SYNTHASE"/>
    <property type="match status" value="1"/>
</dbReference>
<dbReference type="InterPro" id="IPR013595">
    <property type="entry name" value="Pept_S33_TAP-like_C"/>
</dbReference>
<evidence type="ECO:0000313" key="8">
    <source>
        <dbReference type="Proteomes" id="UP000265719"/>
    </source>
</evidence>
<evidence type="ECO:0000256" key="4">
    <source>
        <dbReference type="SAM" id="MobiDB-lite"/>
    </source>
</evidence>
<reference evidence="7" key="1">
    <citation type="submission" date="2020-10" db="EMBL/GenBank/DDBJ databases">
        <title>De novo genome project of the cellulose decomposer Thermobifida halotolerans type strain.</title>
        <authorList>
            <person name="Nagy I."/>
            <person name="Horvath B."/>
            <person name="Kukolya J."/>
            <person name="Nagy I."/>
            <person name="Orsini M."/>
        </authorList>
    </citation>
    <scope>NUCLEOTIDE SEQUENCE</scope>
    <source>
        <strain evidence="7">DSM 44931</strain>
    </source>
</reference>
<dbReference type="RefSeq" id="WP_068688114.1">
    <property type="nucleotide sequence ID" value="NZ_CP063196.1"/>
</dbReference>
<organism evidence="7 8">
    <name type="scientific">Thermobifida halotolerans</name>
    <dbReference type="NCBI Taxonomy" id="483545"/>
    <lineage>
        <taxon>Bacteria</taxon>
        <taxon>Bacillati</taxon>
        <taxon>Actinomycetota</taxon>
        <taxon>Actinomycetes</taxon>
        <taxon>Streptosporangiales</taxon>
        <taxon>Nocardiopsidaceae</taxon>
        <taxon>Thermobifida</taxon>
    </lineage>
</organism>
<keyword evidence="8" id="KW-1185">Reference proteome</keyword>
<dbReference type="Gene3D" id="3.40.50.1820">
    <property type="entry name" value="alpha/beta hydrolase"/>
    <property type="match status" value="1"/>
</dbReference>
<feature type="domain" description="AB hydrolase-1" evidence="5">
    <location>
        <begin position="90"/>
        <end position="284"/>
    </location>
</feature>
<dbReference type="Pfam" id="PF00561">
    <property type="entry name" value="Abhydrolase_1"/>
    <property type="match status" value="1"/>
</dbReference>
<dbReference type="InterPro" id="IPR051601">
    <property type="entry name" value="Serine_prot/Carboxylest_S33"/>
</dbReference>
<dbReference type="InterPro" id="IPR029058">
    <property type="entry name" value="AB_hydrolase_fold"/>
</dbReference>
<dbReference type="InterPro" id="IPR000073">
    <property type="entry name" value="AB_hydrolase_1"/>
</dbReference>
<evidence type="ECO:0000259" key="6">
    <source>
        <dbReference type="Pfam" id="PF08386"/>
    </source>
</evidence>
<evidence type="ECO:0000313" key="7">
    <source>
        <dbReference type="EMBL" id="UOE18511.1"/>
    </source>
</evidence>
<name>A0AA97LUX7_9ACTN</name>
<comment type="similarity">
    <text evidence="1">Belongs to the peptidase S33 family.</text>
</comment>
<sequence length="527" mass="56014">MEAKGWIGAALAVALLATGCAESDRAQESGTGDDPLAAFHQQGIDWEDCGDGFWCGTFEVPVDYDDPAGERLEIAVKRLPASGDDRIGSLVLNPGGPGGSGLGYVTSASAAVSKQLRERFDIVGFDPRGVGQSTPVYCLSSAELDEYFGFQFDSVDGDGDPTEVTDAGVEEIADLNRDFVEACRERSGDLIHHVGTADVARDMDVLRELLGDDGLTYLGKSYGTSIGAHYAELFPGNVRALVLDGAVPPHGGQLETSVEQAGGFTTALRAFVEDCLSRPDCPLADGADTTVDDGVARIGELLERAAREPLANRIDHREANRPRVELGVLAALYSESFWPRVRTGLDEAINGGDGTELLRLGDVLYKRGDRETYQNSMAALVAVNCADRPAPRDIGVYEEAARTAAQASPLFGPSLAWGALPCAYWPEEAREDAVAEIDGDGAPPILVVGTTRDSATPYEWSEELAEALDSGVLLTWEGDGHTAYRSGDACVDRAVDSYLLGTEVPEDGTVCEPRDDVSDTRSSGQAR</sequence>
<dbReference type="KEGG" id="thao:NI17_017020"/>
<dbReference type="EMBL" id="CP063196">
    <property type="protein sequence ID" value="UOE18511.1"/>
    <property type="molecule type" value="Genomic_DNA"/>
</dbReference>
<evidence type="ECO:0000256" key="1">
    <source>
        <dbReference type="ARBA" id="ARBA00010088"/>
    </source>
</evidence>
<dbReference type="PANTHER" id="PTHR43248:SF29">
    <property type="entry name" value="TRIPEPTIDYL AMINOPEPTIDASE"/>
    <property type="match status" value="1"/>
</dbReference>